<keyword evidence="2" id="KW-1185">Reference proteome</keyword>
<dbReference type="Gene3D" id="3.90.228.10">
    <property type="match status" value="1"/>
</dbReference>
<dbReference type="EMBL" id="CAJVPK010000030">
    <property type="protein sequence ID" value="CAG8435168.1"/>
    <property type="molecule type" value="Genomic_DNA"/>
</dbReference>
<gene>
    <name evidence="1" type="ORF">DEBURN_LOCUS834</name>
</gene>
<dbReference type="Proteomes" id="UP000789706">
    <property type="component" value="Unassembled WGS sequence"/>
</dbReference>
<dbReference type="AlphaFoldDB" id="A0A9N8V1T1"/>
<dbReference type="OrthoDB" id="9514740at2759"/>
<evidence type="ECO:0000313" key="1">
    <source>
        <dbReference type="EMBL" id="CAG8435168.1"/>
    </source>
</evidence>
<protein>
    <submittedName>
        <fullName evidence="1">2363_t:CDS:1</fullName>
    </submittedName>
</protein>
<name>A0A9N8V1T1_9GLOM</name>
<reference evidence="1" key="1">
    <citation type="submission" date="2021-06" db="EMBL/GenBank/DDBJ databases">
        <authorList>
            <person name="Kallberg Y."/>
            <person name="Tangrot J."/>
            <person name="Rosling A."/>
        </authorList>
    </citation>
    <scope>NUCLEOTIDE SEQUENCE</scope>
    <source>
        <strain evidence="1">AZ414A</strain>
    </source>
</reference>
<dbReference type="SUPFAM" id="SSF56399">
    <property type="entry name" value="ADP-ribosylation"/>
    <property type="match status" value="1"/>
</dbReference>
<proteinExistence type="predicted"/>
<comment type="caution">
    <text evidence="1">The sequence shown here is derived from an EMBL/GenBank/DDBJ whole genome shotgun (WGS) entry which is preliminary data.</text>
</comment>
<accession>A0A9N8V1T1</accession>
<sequence>MNSSITPLVTNSPEYNSVSANFRTQFQRTLPKIHSILKIKMSNQFMNRFENFKKQKMNYSKLLLYHGTKYSCNIKDLKSTEMLCSHLKCGVCGIIKNGPKLTMANNNGNGRFIWFAPLPHVSHGYTGIISVPGQIYPTSKFGAIFMMDVIDATPFQSCYIVGNEESRFIVPLNIIPKTVK</sequence>
<evidence type="ECO:0000313" key="2">
    <source>
        <dbReference type="Proteomes" id="UP000789706"/>
    </source>
</evidence>
<organism evidence="1 2">
    <name type="scientific">Diversispora eburnea</name>
    <dbReference type="NCBI Taxonomy" id="1213867"/>
    <lineage>
        <taxon>Eukaryota</taxon>
        <taxon>Fungi</taxon>
        <taxon>Fungi incertae sedis</taxon>
        <taxon>Mucoromycota</taxon>
        <taxon>Glomeromycotina</taxon>
        <taxon>Glomeromycetes</taxon>
        <taxon>Diversisporales</taxon>
        <taxon>Diversisporaceae</taxon>
        <taxon>Diversispora</taxon>
    </lineage>
</organism>